<evidence type="ECO:0000256" key="2">
    <source>
        <dbReference type="ARBA" id="ARBA00023157"/>
    </source>
</evidence>
<dbReference type="PANTHER" id="PTHR10334">
    <property type="entry name" value="CYSTEINE-RICH SECRETORY PROTEIN-RELATED"/>
    <property type="match status" value="1"/>
</dbReference>
<dbReference type="SUPFAM" id="SSF57546">
    <property type="entry name" value="Crisp domain-like"/>
    <property type="match status" value="1"/>
</dbReference>
<dbReference type="SMART" id="SM00198">
    <property type="entry name" value="SCP"/>
    <property type="match status" value="1"/>
</dbReference>
<evidence type="ECO:0000313" key="7">
    <source>
        <dbReference type="Proteomes" id="UP000812440"/>
    </source>
</evidence>
<dbReference type="AlphaFoldDB" id="A0A8T2JNI5"/>
<dbReference type="PROSITE" id="PS01009">
    <property type="entry name" value="CRISP_1"/>
    <property type="match status" value="1"/>
</dbReference>
<dbReference type="InterPro" id="IPR013871">
    <property type="entry name" value="Cysteine_rich_secretory"/>
</dbReference>
<dbReference type="InterPro" id="IPR035940">
    <property type="entry name" value="CAP_sf"/>
</dbReference>
<dbReference type="GO" id="GO:0005576">
    <property type="term" value="C:extracellular region"/>
    <property type="evidence" value="ECO:0007669"/>
    <property type="project" value="InterPro"/>
</dbReference>
<dbReference type="Pfam" id="PF00188">
    <property type="entry name" value="CAP"/>
    <property type="match status" value="1"/>
</dbReference>
<evidence type="ECO:0000256" key="1">
    <source>
        <dbReference type="ARBA" id="ARBA00009923"/>
    </source>
</evidence>
<feature type="domain" description="ShKT" evidence="5">
    <location>
        <begin position="203"/>
        <end position="236"/>
    </location>
</feature>
<dbReference type="SUPFAM" id="SSF55797">
    <property type="entry name" value="PR-1-like"/>
    <property type="match status" value="1"/>
</dbReference>
<sequence length="242" mass="26910">MLSIVMLSMLTYLQQPSEAAGVSFSSLSTNISTNKQIIVDTHNNFRRNVSPKATNMLKMMWSDEVGKIADNWAKKCNLQHSPQDARKTTNFNCGENLFMSSSPVTWEEAITNLHSEIKDFQYGTGAKTTGAVIGHYTQIVWYNSYLIGASVAYCPNAELKYFYVFNFCPAGNMANQIPYPYKSGQTCADCPNSCDNGLCTNFCPYSNAYGNCPQLKDQLTCTHPLVRTNCLASCKCVNNEII</sequence>
<protein>
    <recommendedName>
        <fullName evidence="5">ShKT domain-containing protein</fullName>
    </recommendedName>
</protein>
<dbReference type="InterPro" id="IPR042076">
    <property type="entry name" value="Crisp-like_dom"/>
</dbReference>
<dbReference type="FunFam" id="1.10.10.740:FF:000001">
    <property type="entry name" value="Cysteine-rich secretory protein 2"/>
    <property type="match status" value="1"/>
</dbReference>
<comment type="similarity">
    <text evidence="1">Belongs to the CRISP family.</text>
</comment>
<comment type="caution">
    <text evidence="3">Lacks conserved residue(s) required for the propagation of feature annotation.</text>
</comment>
<feature type="signal peptide" evidence="4">
    <location>
        <begin position="1"/>
        <end position="19"/>
    </location>
</feature>
<dbReference type="OrthoDB" id="737510at2759"/>
<organism evidence="6 7">
    <name type="scientific">Hymenochirus boettgeri</name>
    <name type="common">Congo dwarf clawed frog</name>
    <dbReference type="NCBI Taxonomy" id="247094"/>
    <lineage>
        <taxon>Eukaryota</taxon>
        <taxon>Metazoa</taxon>
        <taxon>Chordata</taxon>
        <taxon>Craniata</taxon>
        <taxon>Vertebrata</taxon>
        <taxon>Euteleostomi</taxon>
        <taxon>Amphibia</taxon>
        <taxon>Batrachia</taxon>
        <taxon>Anura</taxon>
        <taxon>Pipoidea</taxon>
        <taxon>Pipidae</taxon>
        <taxon>Pipinae</taxon>
        <taxon>Hymenochirus</taxon>
    </lineage>
</organism>
<dbReference type="Gene3D" id="1.10.10.740">
    <property type="entry name" value="Crisp domain"/>
    <property type="match status" value="1"/>
</dbReference>
<reference evidence="6" key="1">
    <citation type="thesis" date="2020" institute="ProQuest LLC" country="789 East Eisenhower Parkway, Ann Arbor, MI, USA">
        <title>Comparative Genomics and Chromosome Evolution.</title>
        <authorList>
            <person name="Mudd A.B."/>
        </authorList>
    </citation>
    <scope>NUCLEOTIDE SEQUENCE</scope>
    <source>
        <strain evidence="6">Female2</strain>
        <tissue evidence="6">Blood</tissue>
    </source>
</reference>
<feature type="disulfide bond" evidence="3">
    <location>
        <begin position="221"/>
        <end position="234"/>
    </location>
</feature>
<feature type="disulfide bond" evidence="3">
    <location>
        <begin position="212"/>
        <end position="230"/>
    </location>
</feature>
<evidence type="ECO:0000256" key="3">
    <source>
        <dbReference type="PROSITE-ProRule" id="PRU01005"/>
    </source>
</evidence>
<gene>
    <name evidence="6" type="ORF">GDO86_010556</name>
</gene>
<proteinExistence type="inferred from homology"/>
<dbReference type="InterPro" id="IPR003582">
    <property type="entry name" value="ShKT_dom"/>
</dbReference>
<name>A0A8T2JNI5_9PIPI</name>
<comment type="caution">
    <text evidence="6">The sequence shown here is derived from an EMBL/GenBank/DDBJ whole genome shotgun (WGS) entry which is preliminary data.</text>
</comment>
<evidence type="ECO:0000313" key="6">
    <source>
        <dbReference type="EMBL" id="KAG8445812.1"/>
    </source>
</evidence>
<dbReference type="InterPro" id="IPR018244">
    <property type="entry name" value="Allrgn_V5/Tpx1_CS"/>
</dbReference>
<evidence type="ECO:0000256" key="4">
    <source>
        <dbReference type="SAM" id="SignalP"/>
    </source>
</evidence>
<keyword evidence="4" id="KW-0732">Signal</keyword>
<dbReference type="InterPro" id="IPR014044">
    <property type="entry name" value="CAP_dom"/>
</dbReference>
<keyword evidence="7" id="KW-1185">Reference proteome</keyword>
<dbReference type="PROSITE" id="PS51670">
    <property type="entry name" value="SHKT"/>
    <property type="match status" value="1"/>
</dbReference>
<evidence type="ECO:0000259" key="5">
    <source>
        <dbReference type="PROSITE" id="PS51670"/>
    </source>
</evidence>
<dbReference type="Pfam" id="PF08562">
    <property type="entry name" value="Crisp"/>
    <property type="match status" value="1"/>
</dbReference>
<feature type="chain" id="PRO_5035847323" description="ShKT domain-containing protein" evidence="4">
    <location>
        <begin position="20"/>
        <end position="242"/>
    </location>
</feature>
<dbReference type="Proteomes" id="UP000812440">
    <property type="component" value="Chromosome 5"/>
</dbReference>
<dbReference type="FunFam" id="3.40.33.10:FF:000005">
    <property type="entry name" value="Cysteine-rich secretory protein 2"/>
    <property type="match status" value="1"/>
</dbReference>
<dbReference type="EMBL" id="JAACNH010000004">
    <property type="protein sequence ID" value="KAG8445812.1"/>
    <property type="molecule type" value="Genomic_DNA"/>
</dbReference>
<dbReference type="Gene3D" id="3.40.33.10">
    <property type="entry name" value="CAP"/>
    <property type="match status" value="1"/>
</dbReference>
<dbReference type="InterPro" id="IPR001283">
    <property type="entry name" value="CRISP-related"/>
</dbReference>
<dbReference type="PRINTS" id="PR00837">
    <property type="entry name" value="V5TPXLIKE"/>
</dbReference>
<keyword evidence="2 3" id="KW-1015">Disulfide bond</keyword>
<accession>A0A8T2JNI5</accession>